<protein>
    <submittedName>
        <fullName evidence="2">Uncharacterized protein</fullName>
    </submittedName>
</protein>
<dbReference type="Proteomes" id="UP000580250">
    <property type="component" value="Unassembled WGS sequence"/>
</dbReference>
<gene>
    <name evidence="2" type="ORF">MENT_LOCUS282</name>
</gene>
<evidence type="ECO:0000256" key="1">
    <source>
        <dbReference type="SAM" id="MobiDB-lite"/>
    </source>
</evidence>
<sequence>MNHKNEQKNKNLNKLFNIKLSNLHKNFHLLISKYYFFIDDEQKVGFTDNFKVALRAKKGEELELPNNETLPTGKTGRKNLTTQ</sequence>
<organism evidence="2 3">
    <name type="scientific">Meloidogyne enterolobii</name>
    <name type="common">Root-knot nematode worm</name>
    <name type="synonym">Meloidogyne mayaguensis</name>
    <dbReference type="NCBI Taxonomy" id="390850"/>
    <lineage>
        <taxon>Eukaryota</taxon>
        <taxon>Metazoa</taxon>
        <taxon>Ecdysozoa</taxon>
        <taxon>Nematoda</taxon>
        <taxon>Chromadorea</taxon>
        <taxon>Rhabditida</taxon>
        <taxon>Tylenchina</taxon>
        <taxon>Tylenchomorpha</taxon>
        <taxon>Tylenchoidea</taxon>
        <taxon>Meloidogynidae</taxon>
        <taxon>Meloidogyninae</taxon>
        <taxon>Meloidogyne</taxon>
    </lineage>
</organism>
<comment type="caution">
    <text evidence="2">The sequence shown here is derived from an EMBL/GenBank/DDBJ whole genome shotgun (WGS) entry which is preliminary data.</text>
</comment>
<feature type="region of interest" description="Disordered" evidence="1">
    <location>
        <begin position="61"/>
        <end position="83"/>
    </location>
</feature>
<reference evidence="2 3" key="1">
    <citation type="submission" date="2020-08" db="EMBL/GenBank/DDBJ databases">
        <authorList>
            <person name="Koutsovoulos G."/>
            <person name="Danchin GJ E."/>
        </authorList>
    </citation>
    <scope>NUCLEOTIDE SEQUENCE [LARGE SCALE GENOMIC DNA]</scope>
</reference>
<proteinExistence type="predicted"/>
<evidence type="ECO:0000313" key="2">
    <source>
        <dbReference type="EMBL" id="CAD2122696.1"/>
    </source>
</evidence>
<evidence type="ECO:0000313" key="3">
    <source>
        <dbReference type="Proteomes" id="UP000580250"/>
    </source>
</evidence>
<dbReference type="EMBL" id="CAJEWN010000001">
    <property type="protein sequence ID" value="CAD2122696.1"/>
    <property type="molecule type" value="Genomic_DNA"/>
</dbReference>
<dbReference type="AlphaFoldDB" id="A0A6V7TJ28"/>
<accession>A0A6V7TJ28</accession>
<name>A0A6V7TJ28_MELEN</name>